<feature type="region of interest" description="Disordered" evidence="5">
    <location>
        <begin position="146"/>
        <end position="177"/>
    </location>
</feature>
<accession>A0A316U6I3</accession>
<evidence type="ECO:0000313" key="7">
    <source>
        <dbReference type="EMBL" id="PWN20856.1"/>
    </source>
</evidence>
<organism evidence="7 8">
    <name type="scientific">Pseudomicrostroma glucosiphilum</name>
    <dbReference type="NCBI Taxonomy" id="1684307"/>
    <lineage>
        <taxon>Eukaryota</taxon>
        <taxon>Fungi</taxon>
        <taxon>Dikarya</taxon>
        <taxon>Basidiomycota</taxon>
        <taxon>Ustilaginomycotina</taxon>
        <taxon>Exobasidiomycetes</taxon>
        <taxon>Microstromatales</taxon>
        <taxon>Microstromatales incertae sedis</taxon>
        <taxon>Pseudomicrostroma</taxon>
    </lineage>
</organism>
<evidence type="ECO:0000256" key="2">
    <source>
        <dbReference type="ARBA" id="ARBA00010492"/>
    </source>
</evidence>
<dbReference type="Proteomes" id="UP000245942">
    <property type="component" value="Unassembled WGS sequence"/>
</dbReference>
<dbReference type="AlphaFoldDB" id="A0A316U6I3"/>
<keyword evidence="3" id="KW-0496">Mitochondrion</keyword>
<dbReference type="EMBL" id="KZ819327">
    <property type="protein sequence ID" value="PWN20856.1"/>
    <property type="molecule type" value="Genomic_DNA"/>
</dbReference>
<dbReference type="SMART" id="SM01238">
    <property type="entry name" value="IGR"/>
    <property type="match status" value="1"/>
</dbReference>
<dbReference type="OrthoDB" id="18595at2759"/>
<name>A0A316U6I3_9BASI</name>
<evidence type="ECO:0000256" key="3">
    <source>
        <dbReference type="ARBA" id="ARBA00023128"/>
    </source>
</evidence>
<protein>
    <recommendedName>
        <fullName evidence="4">Small ribosomal subunit protein mS41</fullName>
    </recommendedName>
</protein>
<dbReference type="GO" id="GO:0005739">
    <property type="term" value="C:mitochondrion"/>
    <property type="evidence" value="ECO:0007669"/>
    <property type="project" value="UniProtKB-SubCell"/>
</dbReference>
<dbReference type="PANTHER" id="PTHR28235">
    <property type="entry name" value="PROTEIN FYV4, MITOCHONDRIAL"/>
    <property type="match status" value="1"/>
</dbReference>
<dbReference type="GeneID" id="37016703"/>
<proteinExistence type="inferred from homology"/>
<comment type="similarity">
    <text evidence="2">Belongs to the mitochondrion-specific ribosomal protein mS41 family.</text>
</comment>
<sequence>MLRRLFASTSKLPIRAATTAVAAPTPTPTPTPAPTPLASLYSRLLHTTPRLHSPPLPIPHPRPDIATPIQFLKAISYPPHRDLSTDGGLTALMGEGEGEWQKLWELNGQRLRKAGVPIKHRRYLLWAMEKFRQGLDPQEYKIRPKKKKVVRGWGPRVQKGIRVSGRKRPGEKSPPSR</sequence>
<comment type="subcellular location">
    <subcellularLocation>
        <location evidence="1">Mitochondrion</location>
    </subcellularLocation>
</comment>
<dbReference type="InterPro" id="IPR019083">
    <property type="entry name" value="SAM_Ribosomal_mS41"/>
</dbReference>
<feature type="domain" description="Small ribosomal subunit protein mS41 SAM" evidence="6">
    <location>
        <begin position="68"/>
        <end position="134"/>
    </location>
</feature>
<evidence type="ECO:0000256" key="5">
    <source>
        <dbReference type="SAM" id="MobiDB-lite"/>
    </source>
</evidence>
<dbReference type="PANTHER" id="PTHR28235:SF1">
    <property type="entry name" value="SMALL RIBOSOMAL SUBUNIT PROTEIN MS41"/>
    <property type="match status" value="1"/>
</dbReference>
<gene>
    <name evidence="7" type="ORF">BCV69DRAFT_312792</name>
</gene>
<dbReference type="Pfam" id="PF09597">
    <property type="entry name" value="SAM_Ribosomal_mS41"/>
    <property type="match status" value="1"/>
</dbReference>
<evidence type="ECO:0000259" key="6">
    <source>
        <dbReference type="SMART" id="SM01238"/>
    </source>
</evidence>
<dbReference type="InterPro" id="IPR039603">
    <property type="entry name" value="Ribosomal_mS41"/>
</dbReference>
<keyword evidence="8" id="KW-1185">Reference proteome</keyword>
<evidence type="ECO:0000256" key="1">
    <source>
        <dbReference type="ARBA" id="ARBA00004173"/>
    </source>
</evidence>
<dbReference type="STRING" id="1684307.A0A316U6I3"/>
<evidence type="ECO:0000313" key="8">
    <source>
        <dbReference type="Proteomes" id="UP000245942"/>
    </source>
</evidence>
<evidence type="ECO:0000256" key="4">
    <source>
        <dbReference type="ARBA" id="ARBA00035129"/>
    </source>
</evidence>
<reference evidence="7 8" key="1">
    <citation type="journal article" date="2018" name="Mol. Biol. Evol.">
        <title>Broad Genomic Sampling Reveals a Smut Pathogenic Ancestry of the Fungal Clade Ustilaginomycotina.</title>
        <authorList>
            <person name="Kijpornyongpan T."/>
            <person name="Mondo S.J."/>
            <person name="Barry K."/>
            <person name="Sandor L."/>
            <person name="Lee J."/>
            <person name="Lipzen A."/>
            <person name="Pangilinan J."/>
            <person name="LaButti K."/>
            <person name="Hainaut M."/>
            <person name="Henrissat B."/>
            <person name="Grigoriev I.V."/>
            <person name="Spatafora J.W."/>
            <person name="Aime M.C."/>
        </authorList>
    </citation>
    <scope>NUCLEOTIDE SEQUENCE [LARGE SCALE GENOMIC DNA]</scope>
    <source>
        <strain evidence="7 8">MCA 4718</strain>
    </source>
</reference>
<dbReference type="RefSeq" id="XP_025348016.1">
    <property type="nucleotide sequence ID" value="XM_025494969.1"/>
</dbReference>